<feature type="transmembrane region" description="Helical" evidence="8">
    <location>
        <begin position="277"/>
        <end position="301"/>
    </location>
</feature>
<keyword evidence="4 8" id="KW-0812">Transmembrane</keyword>
<feature type="transmembrane region" description="Helical" evidence="8">
    <location>
        <begin position="190"/>
        <end position="208"/>
    </location>
</feature>
<evidence type="ECO:0000256" key="3">
    <source>
        <dbReference type="ARBA" id="ARBA00022448"/>
    </source>
</evidence>
<feature type="transmembrane region" description="Helical" evidence="8">
    <location>
        <begin position="459"/>
        <end position="477"/>
    </location>
</feature>
<feature type="transmembrane region" description="Helical" evidence="8">
    <location>
        <begin position="47"/>
        <end position="68"/>
    </location>
</feature>
<protein>
    <submittedName>
        <fullName evidence="9">Sodium:solute symporter family protein</fullName>
    </submittedName>
</protein>
<gene>
    <name evidence="9" type="ORF">OBO34_20650</name>
</gene>
<feature type="transmembrane region" description="Helical" evidence="8">
    <location>
        <begin position="321"/>
        <end position="353"/>
    </location>
</feature>
<evidence type="ECO:0000256" key="7">
    <source>
        <dbReference type="RuleBase" id="RU362091"/>
    </source>
</evidence>
<dbReference type="CDD" id="cd10322">
    <property type="entry name" value="SLC5sbd"/>
    <property type="match status" value="1"/>
</dbReference>
<name>A0A9J6QZ27_9FIRM</name>
<evidence type="ECO:0000256" key="6">
    <source>
        <dbReference type="ARBA" id="ARBA00023136"/>
    </source>
</evidence>
<evidence type="ECO:0000256" key="4">
    <source>
        <dbReference type="ARBA" id="ARBA00022692"/>
    </source>
</evidence>
<dbReference type="EMBL" id="JAOSHN010000013">
    <property type="protein sequence ID" value="MCU7380727.1"/>
    <property type="molecule type" value="Genomic_DNA"/>
</dbReference>
<reference evidence="9" key="1">
    <citation type="submission" date="2022-09" db="EMBL/GenBank/DDBJ databases">
        <title>Culturomic study of gut microbiota in children with autism spectrum disorder.</title>
        <authorList>
            <person name="Efimov B.A."/>
            <person name="Chaplin A.V."/>
            <person name="Sokolova S.R."/>
            <person name="Pikina A.P."/>
            <person name="Korzhanova M."/>
            <person name="Belova V."/>
            <person name="Korostin D."/>
        </authorList>
    </citation>
    <scope>NUCLEOTIDE SEQUENCE</scope>
    <source>
        <strain evidence="9">ASD5510</strain>
    </source>
</reference>
<dbReference type="PROSITE" id="PS50283">
    <property type="entry name" value="NA_SOLUT_SYMP_3"/>
    <property type="match status" value="1"/>
</dbReference>
<accession>A0A9J6QZ27</accession>
<feature type="transmembrane region" description="Helical" evidence="8">
    <location>
        <begin position="431"/>
        <end position="453"/>
    </location>
</feature>
<feature type="transmembrane region" description="Helical" evidence="8">
    <location>
        <begin position="161"/>
        <end position="178"/>
    </location>
</feature>
<organism evidence="9 10">
    <name type="scientific">Hominibacterium faecale</name>
    <dbReference type="NCBI Taxonomy" id="2839743"/>
    <lineage>
        <taxon>Bacteria</taxon>
        <taxon>Bacillati</taxon>
        <taxon>Bacillota</taxon>
        <taxon>Clostridia</taxon>
        <taxon>Peptostreptococcales</taxon>
        <taxon>Anaerovoracaceae</taxon>
        <taxon>Hominibacterium</taxon>
    </lineage>
</organism>
<keyword evidence="10" id="KW-1185">Reference proteome</keyword>
<feature type="transmembrane region" description="Helical" evidence="8">
    <location>
        <begin position="6"/>
        <end position="26"/>
    </location>
</feature>
<keyword evidence="6 8" id="KW-0472">Membrane</keyword>
<keyword evidence="5 8" id="KW-1133">Transmembrane helix</keyword>
<dbReference type="GO" id="GO:0022857">
    <property type="term" value="F:transmembrane transporter activity"/>
    <property type="evidence" value="ECO:0007669"/>
    <property type="project" value="InterPro"/>
</dbReference>
<dbReference type="PANTHER" id="PTHR48086">
    <property type="entry name" value="SODIUM/PROLINE SYMPORTER-RELATED"/>
    <property type="match status" value="1"/>
</dbReference>
<evidence type="ECO:0000256" key="8">
    <source>
        <dbReference type="SAM" id="Phobius"/>
    </source>
</evidence>
<comment type="subcellular location">
    <subcellularLocation>
        <location evidence="1">Membrane</location>
        <topology evidence="1">Multi-pass membrane protein</topology>
    </subcellularLocation>
</comment>
<sequence>MQYGVIIAVVIYELAVILGCAAFLKVKEKKAAVAGASEADFALGGRNMGVLTLAPTIALTVLGSAHITGVFEMSYGMGAIAIWFSLAHVIMIVVACFGTGLWVRRLGVTTVPQAIKDMYGPGVAIAISCVMAGQVWGVLTLECQGLGIVVSSLTGWSIEKAVILGGVLGILYVVFAGMKQVGAVNVINATVMYIGLIIATIFVAAKMPGGDFDFIKEALPSSEGGADFMLSIFGNADLMITFAVGNIIAVTFCQSISQMLMQTMMSAKNEKTIKKSVWIAAPLNGMFGVFAVILGLAARSIPEYAEYGAKLAATNMLVDLLPMWLAALLLAALLAAILSTFAMTSLTTATIWVHDIYKGYINPDASEKKLANMTRVMIVVFAIAALCISIALPTILDAINWVFAWIVPVFFIVVFGLFWKRNSKVAGTALAVSWILNVFWSLTPLPVAIGGIIGGLTNPYVTLIVSVVILVIGNLTCKGEPGYFKAKGIVPED</sequence>
<evidence type="ECO:0000313" key="9">
    <source>
        <dbReference type="EMBL" id="MCU7380727.1"/>
    </source>
</evidence>
<evidence type="ECO:0000256" key="5">
    <source>
        <dbReference type="ARBA" id="ARBA00022989"/>
    </source>
</evidence>
<dbReference type="AlphaFoldDB" id="A0A9J6QZ27"/>
<feature type="transmembrane region" description="Helical" evidence="8">
    <location>
        <begin position="398"/>
        <end position="419"/>
    </location>
</feature>
<feature type="transmembrane region" description="Helical" evidence="8">
    <location>
        <begin position="80"/>
        <end position="103"/>
    </location>
</feature>
<dbReference type="InterPro" id="IPR038377">
    <property type="entry name" value="Na/Glc_symporter_sf"/>
</dbReference>
<comment type="similarity">
    <text evidence="2 7">Belongs to the sodium:solute symporter (SSF) (TC 2.A.21) family.</text>
</comment>
<feature type="transmembrane region" description="Helical" evidence="8">
    <location>
        <begin position="374"/>
        <end position="392"/>
    </location>
</feature>
<keyword evidence="3" id="KW-0813">Transport</keyword>
<evidence type="ECO:0000256" key="2">
    <source>
        <dbReference type="ARBA" id="ARBA00006434"/>
    </source>
</evidence>
<dbReference type="Pfam" id="PF00474">
    <property type="entry name" value="SSF"/>
    <property type="match status" value="1"/>
</dbReference>
<comment type="caution">
    <text evidence="9">The sequence shown here is derived from an EMBL/GenBank/DDBJ whole genome shotgun (WGS) entry which is preliminary data.</text>
</comment>
<evidence type="ECO:0000313" key="10">
    <source>
        <dbReference type="Proteomes" id="UP001065549"/>
    </source>
</evidence>
<feature type="transmembrane region" description="Helical" evidence="8">
    <location>
        <begin position="228"/>
        <end position="256"/>
    </location>
</feature>
<dbReference type="InterPro" id="IPR001734">
    <property type="entry name" value="Na/solute_symporter"/>
</dbReference>
<feature type="transmembrane region" description="Helical" evidence="8">
    <location>
        <begin position="123"/>
        <end position="141"/>
    </location>
</feature>
<proteinExistence type="inferred from homology"/>
<dbReference type="Gene3D" id="1.20.1730.10">
    <property type="entry name" value="Sodium/glucose cotransporter"/>
    <property type="match status" value="1"/>
</dbReference>
<dbReference type="Proteomes" id="UP001065549">
    <property type="component" value="Unassembled WGS sequence"/>
</dbReference>
<dbReference type="PANTHER" id="PTHR48086:SF7">
    <property type="entry name" value="SODIUM-SOLUTE SYMPORTER-RELATED"/>
    <property type="match status" value="1"/>
</dbReference>
<dbReference type="InterPro" id="IPR050277">
    <property type="entry name" value="Sodium:Solute_Symporter"/>
</dbReference>
<dbReference type="RefSeq" id="WP_253019391.1">
    <property type="nucleotide sequence ID" value="NZ_JAOSHN010000013.1"/>
</dbReference>
<dbReference type="GO" id="GO:0005886">
    <property type="term" value="C:plasma membrane"/>
    <property type="evidence" value="ECO:0007669"/>
    <property type="project" value="TreeGrafter"/>
</dbReference>
<evidence type="ECO:0000256" key="1">
    <source>
        <dbReference type="ARBA" id="ARBA00004141"/>
    </source>
</evidence>